<sequence length="123" mass="13430">MTKRRKTYAKERIESAINALDNMAKKAADSDNVKTRQAVAMMKKSIKAARKNGATWPEIMEALQASGVEISARTVMDMTNGRKKKEATQQKKAPVPAPAAEKKAPPVVPPGQFVIRPDRGADL</sequence>
<protein>
    <submittedName>
        <fullName evidence="2">Uncharacterized protein</fullName>
    </submittedName>
</protein>
<gene>
    <name evidence="2" type="ORF">SAMN02910291_02439</name>
</gene>
<evidence type="ECO:0000313" key="2">
    <source>
        <dbReference type="EMBL" id="SFW67493.1"/>
    </source>
</evidence>
<reference evidence="3" key="1">
    <citation type="submission" date="2016-11" db="EMBL/GenBank/DDBJ databases">
        <authorList>
            <person name="Jaros S."/>
            <person name="Januszkiewicz K."/>
            <person name="Wedrychowicz H."/>
        </authorList>
    </citation>
    <scope>NUCLEOTIDE SEQUENCE [LARGE SCALE GENOMIC DNA]</scope>
    <source>
        <strain evidence="3">DSM 7057</strain>
    </source>
</reference>
<evidence type="ECO:0000256" key="1">
    <source>
        <dbReference type="SAM" id="MobiDB-lite"/>
    </source>
</evidence>
<organism evidence="2 3">
    <name type="scientific">Desulfovibrio desulfuricans</name>
    <dbReference type="NCBI Taxonomy" id="876"/>
    <lineage>
        <taxon>Bacteria</taxon>
        <taxon>Pseudomonadati</taxon>
        <taxon>Thermodesulfobacteriota</taxon>
        <taxon>Desulfovibrionia</taxon>
        <taxon>Desulfovibrionales</taxon>
        <taxon>Desulfovibrionaceae</taxon>
        <taxon>Desulfovibrio</taxon>
    </lineage>
</organism>
<dbReference type="AlphaFoldDB" id="A0AA94HV36"/>
<comment type="caution">
    <text evidence="2">The sequence shown here is derived from an EMBL/GenBank/DDBJ whole genome shotgun (WGS) entry which is preliminary data.</text>
</comment>
<dbReference type="EMBL" id="FPIW01000061">
    <property type="protein sequence ID" value="SFW67493.1"/>
    <property type="molecule type" value="Genomic_DNA"/>
</dbReference>
<proteinExistence type="predicted"/>
<dbReference type="RefSeq" id="WP_072312366.1">
    <property type="nucleotide sequence ID" value="NZ_FPIW01000061.1"/>
</dbReference>
<accession>A0AA94HV36</accession>
<feature type="region of interest" description="Disordered" evidence="1">
    <location>
        <begin position="80"/>
        <end position="123"/>
    </location>
</feature>
<dbReference type="Proteomes" id="UP000182680">
    <property type="component" value="Unassembled WGS sequence"/>
</dbReference>
<name>A0AA94HV36_DESDE</name>
<evidence type="ECO:0000313" key="3">
    <source>
        <dbReference type="Proteomes" id="UP000182680"/>
    </source>
</evidence>